<dbReference type="RefSeq" id="WP_012925999.1">
    <property type="nucleotide sequence ID" value="NC_013730.1"/>
</dbReference>
<dbReference type="AlphaFoldDB" id="D2QMW4"/>
<keyword evidence="2" id="KW-1185">Reference proteome</keyword>
<proteinExistence type="predicted"/>
<evidence type="ECO:0008006" key="3">
    <source>
        <dbReference type="Google" id="ProtNLM"/>
    </source>
</evidence>
<sequence length="799" mass="86975">MQVGRKDRPRWLPTGVVLAVCLLGPLCVQATHIIGGDVSMRAIGTTPGLFKLQLNQYWDETKTSSGNRDQSVTLLVYRKRNPILIERITLPLQETVPLTFNNAACAALRQLSFTQAKYYLTYQFDVTKYTDPDGYYMVWERCCRNDNLTNVNSGIVAGVAMVFYLEFPSMTRNGARFTNSAPDFRVPNGDYICINKPFTFDAGATDADGDQLKYALVTPLNGYTTRLLPVSTDESPRASYPTIPWGAGYGLTNIIPGNPPLRINSATGQLTVQADREGLYLFTVQCEEYRNGVLIGVVRRDFQLPVVDCSKNTLPPAIVRVNGAPVTDLNWCATKPLVLSVEKNAVWAYQWQKDGANLRGATMDTLKVTESGVYTVVKSQAKVCANDTMSQAVKVTLAKTSPVKLTIISPAPYCTGDTLTIQADGQPGSQYQWRRDGRLVTGDRPTIRVYESGVYQVVSKSETADCAGLDSIQVTIHARPTAQLSASAGKLCPDSSVQLTATSSDGYRYAWQQNGATVADTSRLIQARQAGTYQVTVTSPMGCTTLSNTITLGQFDRPTVEFDSLSPVCVTNATVVPLQGQPTGGVYGGVGVQGARFDPAVAEVGRHQLTYSITSADGCRASASRWAVVTAAPKITGESRYGIAKGATVQLLTQSDQPIRQYRWEPPVALSRPDIASPEASPVETTPYQLTVVGEGGCLATFATLVEVIEPLYIPSAFSPNGDGVNDSWLIPNISSFPQAEVSIYNRWGELIFYSKGYAQPWDGTYRQENVKTGTYTYQIRTGTGPVSNTYRGQLTVIH</sequence>
<organism evidence="1 2">
    <name type="scientific">Spirosoma linguale (strain ATCC 33905 / DSM 74 / LMG 10896 / Claus 1)</name>
    <dbReference type="NCBI Taxonomy" id="504472"/>
    <lineage>
        <taxon>Bacteria</taxon>
        <taxon>Pseudomonadati</taxon>
        <taxon>Bacteroidota</taxon>
        <taxon>Cytophagia</taxon>
        <taxon>Cytophagales</taxon>
        <taxon>Cytophagaceae</taxon>
        <taxon>Spirosoma</taxon>
    </lineage>
</organism>
<dbReference type="Proteomes" id="UP000002028">
    <property type="component" value="Chromosome"/>
</dbReference>
<dbReference type="KEGG" id="sli:Slin_1398"/>
<dbReference type="InterPro" id="IPR013783">
    <property type="entry name" value="Ig-like_fold"/>
</dbReference>
<dbReference type="eggNOG" id="COG3291">
    <property type="taxonomic scope" value="Bacteria"/>
</dbReference>
<evidence type="ECO:0000313" key="2">
    <source>
        <dbReference type="Proteomes" id="UP000002028"/>
    </source>
</evidence>
<gene>
    <name evidence="1" type="ordered locus">Slin_1398</name>
</gene>
<dbReference type="EMBL" id="CP001769">
    <property type="protein sequence ID" value="ADB37448.1"/>
    <property type="molecule type" value="Genomic_DNA"/>
</dbReference>
<dbReference type="Pfam" id="PF13585">
    <property type="entry name" value="CHU_C"/>
    <property type="match status" value="1"/>
</dbReference>
<protein>
    <recommendedName>
        <fullName evidence="3">Ig-like domain-containing protein</fullName>
    </recommendedName>
</protein>
<dbReference type="InterPro" id="IPR026341">
    <property type="entry name" value="T9SS_type_B"/>
</dbReference>
<dbReference type="HOGENOM" id="CLU_021635_0_0_10"/>
<accession>D2QMW4</accession>
<evidence type="ECO:0000313" key="1">
    <source>
        <dbReference type="EMBL" id="ADB37448.1"/>
    </source>
</evidence>
<name>D2QMW4_SPILD</name>
<dbReference type="STRING" id="504472.Slin_1398"/>
<reference evidence="1 2" key="1">
    <citation type="journal article" date="2010" name="Stand. Genomic Sci.">
        <title>Complete genome sequence of Spirosoma linguale type strain (1).</title>
        <authorList>
            <person name="Lail K."/>
            <person name="Sikorski J."/>
            <person name="Saunders E."/>
            <person name="Lapidus A."/>
            <person name="Glavina Del Rio T."/>
            <person name="Copeland A."/>
            <person name="Tice H."/>
            <person name="Cheng J.-F."/>
            <person name="Lucas S."/>
            <person name="Nolan M."/>
            <person name="Bruce D."/>
            <person name="Goodwin L."/>
            <person name="Pitluck S."/>
            <person name="Ivanova N."/>
            <person name="Mavromatis K."/>
            <person name="Ovchinnikova G."/>
            <person name="Pati A."/>
            <person name="Chen A."/>
            <person name="Palaniappan K."/>
            <person name="Land M."/>
            <person name="Hauser L."/>
            <person name="Chang Y.-J."/>
            <person name="Jeffries C.D."/>
            <person name="Chain P."/>
            <person name="Brettin T."/>
            <person name="Detter J.C."/>
            <person name="Schuetze A."/>
            <person name="Rohde M."/>
            <person name="Tindall B.J."/>
            <person name="Goeker M."/>
            <person name="Bristow J."/>
            <person name="Eisen J.A."/>
            <person name="Markowitz V."/>
            <person name="Hugenholtz P."/>
            <person name="Kyrpides N.C."/>
            <person name="Klenk H.-P."/>
            <person name="Chen F."/>
        </authorList>
    </citation>
    <scope>NUCLEOTIDE SEQUENCE [LARGE SCALE GENOMIC DNA]</scope>
    <source>
        <strain evidence="2">ATCC 33905 / DSM 74 / LMG 10896 / Claus 1</strain>
    </source>
</reference>
<dbReference type="Gene3D" id="2.60.40.10">
    <property type="entry name" value="Immunoglobulins"/>
    <property type="match status" value="1"/>
</dbReference>
<dbReference type="NCBIfam" id="TIGR04131">
    <property type="entry name" value="Bac_Flav_CTERM"/>
    <property type="match status" value="1"/>
</dbReference>